<dbReference type="Gene3D" id="1.20.1090.10">
    <property type="entry name" value="Dehydroquinate synthase-like - alpha domain"/>
    <property type="match status" value="1"/>
</dbReference>
<evidence type="ECO:0000256" key="1">
    <source>
        <dbReference type="ARBA" id="ARBA00001962"/>
    </source>
</evidence>
<keyword evidence="4" id="KW-0520">NAD</keyword>
<feature type="domain" description="Alcohol dehydrogenase iron-type/glycerol dehydrogenase GldA" evidence="5">
    <location>
        <begin position="24"/>
        <end position="189"/>
    </location>
</feature>
<dbReference type="EMBL" id="JAUOPU010000021">
    <property type="protein sequence ID" value="MDO6544225.1"/>
    <property type="molecule type" value="Genomic_DNA"/>
</dbReference>
<name>A0AAW7YC48_9GAMM</name>
<dbReference type="CDD" id="cd08189">
    <property type="entry name" value="Fe-ADH-like"/>
    <property type="match status" value="1"/>
</dbReference>
<dbReference type="PROSITE" id="PS00060">
    <property type="entry name" value="ADH_IRON_2"/>
    <property type="match status" value="1"/>
</dbReference>
<dbReference type="RefSeq" id="WP_281222328.1">
    <property type="nucleotide sequence ID" value="NZ_CANMLA010000005.1"/>
</dbReference>
<comment type="similarity">
    <text evidence="2">Belongs to the iron-containing alcohol dehydrogenase family.</text>
</comment>
<dbReference type="Proteomes" id="UP001170624">
    <property type="component" value="Unassembled WGS sequence"/>
</dbReference>
<dbReference type="GO" id="GO:0004022">
    <property type="term" value="F:alcohol dehydrogenase (NAD+) activity"/>
    <property type="evidence" value="ECO:0007669"/>
    <property type="project" value="TreeGrafter"/>
</dbReference>
<gene>
    <name evidence="7" type="ORF">Q4568_16915</name>
</gene>
<evidence type="ECO:0000259" key="5">
    <source>
        <dbReference type="Pfam" id="PF00465"/>
    </source>
</evidence>
<evidence type="ECO:0000313" key="8">
    <source>
        <dbReference type="Proteomes" id="UP001170624"/>
    </source>
</evidence>
<dbReference type="PANTHER" id="PTHR11496:SF102">
    <property type="entry name" value="ALCOHOL DEHYDROGENASE 4"/>
    <property type="match status" value="1"/>
</dbReference>
<dbReference type="Pfam" id="PF00465">
    <property type="entry name" value="Fe-ADH"/>
    <property type="match status" value="1"/>
</dbReference>
<evidence type="ECO:0000256" key="3">
    <source>
        <dbReference type="ARBA" id="ARBA00023002"/>
    </source>
</evidence>
<reference evidence="7" key="1">
    <citation type="submission" date="2023-07" db="EMBL/GenBank/DDBJ databases">
        <title>Genome content predicts the carbon catabolic preferences of heterotrophic bacteria.</title>
        <authorList>
            <person name="Gralka M."/>
        </authorList>
    </citation>
    <scope>NUCLEOTIDE SEQUENCE</scope>
    <source>
        <strain evidence="7">G2M05</strain>
    </source>
</reference>
<dbReference type="InterPro" id="IPR039697">
    <property type="entry name" value="Alcohol_dehydrogenase_Fe"/>
</dbReference>
<dbReference type="Gene3D" id="3.40.50.1970">
    <property type="match status" value="1"/>
</dbReference>
<evidence type="ECO:0000313" key="7">
    <source>
        <dbReference type="EMBL" id="MDO6544225.1"/>
    </source>
</evidence>
<dbReference type="GO" id="GO:0046872">
    <property type="term" value="F:metal ion binding"/>
    <property type="evidence" value="ECO:0007669"/>
    <property type="project" value="InterPro"/>
</dbReference>
<proteinExistence type="inferred from homology"/>
<comment type="cofactor">
    <cofactor evidence="1">
        <name>Fe cation</name>
        <dbReference type="ChEBI" id="CHEBI:24875"/>
    </cofactor>
</comment>
<feature type="domain" description="Fe-containing alcohol dehydrogenase-like C-terminal" evidence="6">
    <location>
        <begin position="201"/>
        <end position="386"/>
    </location>
</feature>
<evidence type="ECO:0000259" key="6">
    <source>
        <dbReference type="Pfam" id="PF25137"/>
    </source>
</evidence>
<dbReference type="SUPFAM" id="SSF56796">
    <property type="entry name" value="Dehydroquinate synthase-like"/>
    <property type="match status" value="1"/>
</dbReference>
<dbReference type="FunFam" id="1.20.1090.10:FF:000001">
    <property type="entry name" value="Aldehyde-alcohol dehydrogenase"/>
    <property type="match status" value="1"/>
</dbReference>
<dbReference type="AlphaFoldDB" id="A0AAW7YC48"/>
<keyword evidence="3" id="KW-0560">Oxidoreductase</keyword>
<dbReference type="InterPro" id="IPR001670">
    <property type="entry name" value="ADH_Fe/GldA"/>
</dbReference>
<evidence type="ECO:0000256" key="2">
    <source>
        <dbReference type="ARBA" id="ARBA00007358"/>
    </source>
</evidence>
<dbReference type="Pfam" id="PF25137">
    <property type="entry name" value="ADH_Fe_C"/>
    <property type="match status" value="1"/>
</dbReference>
<dbReference type="PROSITE" id="PS00913">
    <property type="entry name" value="ADH_IRON_1"/>
    <property type="match status" value="1"/>
</dbReference>
<dbReference type="PANTHER" id="PTHR11496">
    <property type="entry name" value="ALCOHOL DEHYDROGENASE"/>
    <property type="match status" value="1"/>
</dbReference>
<comment type="caution">
    <text evidence="7">The sequence shown here is derived from an EMBL/GenBank/DDBJ whole genome shotgun (WGS) entry which is preliminary data.</text>
</comment>
<dbReference type="FunFam" id="3.40.50.1970:FF:000003">
    <property type="entry name" value="Alcohol dehydrogenase, iron-containing"/>
    <property type="match status" value="1"/>
</dbReference>
<organism evidence="7 8">
    <name type="scientific">Photobacterium sanguinicancri</name>
    <dbReference type="NCBI Taxonomy" id="875932"/>
    <lineage>
        <taxon>Bacteria</taxon>
        <taxon>Pseudomonadati</taxon>
        <taxon>Pseudomonadota</taxon>
        <taxon>Gammaproteobacteria</taxon>
        <taxon>Vibrionales</taxon>
        <taxon>Vibrionaceae</taxon>
        <taxon>Photobacterium</taxon>
    </lineage>
</organism>
<sequence>MWLHKALIGINKQLNKLVPIPFPELHYGSGCIADAASYLNVIGVKKALIVTDKMLVSLGIVDKLIESFDKHRLEYVVFDGVMPDPTIATVDDGVEAYLNSSCDAIVALGGGSPIDCAKIIGAKVVKNTDVKALSGKLKVRKKLPPFMAIPTTAGTGSEVTIAAVITDPTSRSKFAVIDPVLVPRIALLDAELMVGLPKVVTAATGMDALTHAIEAYLGSFSNAVTDRYAREAIVTIFEQLPRAYMDGTDLYARESMAMASYQAGCAFTRAFVGYVHAIAHQLGGFYHIPHGLANAVLLPYVLRFSVPACRDRMSELAALIGLVEGENFIEAVERLNQQLDIPTSFTQLLEEDIPEIAKRALSEAHGTYPVPRYMTQSQCETLLKQLLP</sequence>
<dbReference type="InterPro" id="IPR056798">
    <property type="entry name" value="ADH_Fe_C"/>
</dbReference>
<dbReference type="InterPro" id="IPR018211">
    <property type="entry name" value="ADH_Fe_CS"/>
</dbReference>
<evidence type="ECO:0000256" key="4">
    <source>
        <dbReference type="ARBA" id="ARBA00023027"/>
    </source>
</evidence>
<protein>
    <submittedName>
        <fullName evidence="7">Iron-containing alcohol dehydrogenase</fullName>
    </submittedName>
</protein>
<accession>A0AAW7YC48</accession>